<feature type="domain" description="Ribosome maturation factor RimP N-terminal" evidence="4">
    <location>
        <begin position="11"/>
        <end position="85"/>
    </location>
</feature>
<gene>
    <name evidence="3" type="primary">rimP</name>
    <name evidence="6" type="ORF">SAMN02746011_00818</name>
</gene>
<keyword evidence="2 3" id="KW-0690">Ribosome biogenesis</keyword>
<comment type="function">
    <text evidence="3">Required for maturation of 30S ribosomal subunits.</text>
</comment>
<evidence type="ECO:0000313" key="6">
    <source>
        <dbReference type="EMBL" id="SJZ44736.1"/>
    </source>
</evidence>
<dbReference type="AlphaFoldDB" id="A0A1T4KQN6"/>
<accession>A0A1T4KQN6</accession>
<evidence type="ECO:0000256" key="3">
    <source>
        <dbReference type="HAMAP-Rule" id="MF_01077"/>
    </source>
</evidence>
<dbReference type="OrthoDB" id="9805006at2"/>
<keyword evidence="1 3" id="KW-0963">Cytoplasm</keyword>
<dbReference type="NCBIfam" id="NF000928">
    <property type="entry name" value="PRK00092.1-2"/>
    <property type="match status" value="1"/>
</dbReference>
<dbReference type="STRING" id="1121925.SAMN02746011_00818"/>
<dbReference type="EMBL" id="FUWO01000005">
    <property type="protein sequence ID" value="SJZ44736.1"/>
    <property type="molecule type" value="Genomic_DNA"/>
</dbReference>
<dbReference type="GO" id="GO:0006412">
    <property type="term" value="P:translation"/>
    <property type="evidence" value="ECO:0007669"/>
    <property type="project" value="TreeGrafter"/>
</dbReference>
<dbReference type="InterPro" id="IPR028998">
    <property type="entry name" value="RimP_C"/>
</dbReference>
<name>A0A1T4KQN6_9LACT</name>
<dbReference type="Gene3D" id="3.30.300.70">
    <property type="entry name" value="RimP-like superfamily, N-terminal"/>
    <property type="match status" value="1"/>
</dbReference>
<dbReference type="FunFam" id="3.30.300.70:FF:000001">
    <property type="entry name" value="Ribosome maturation factor RimP"/>
    <property type="match status" value="1"/>
</dbReference>
<comment type="subcellular location">
    <subcellularLocation>
        <location evidence="3">Cytoplasm</location>
    </subcellularLocation>
</comment>
<evidence type="ECO:0000256" key="1">
    <source>
        <dbReference type="ARBA" id="ARBA00022490"/>
    </source>
</evidence>
<dbReference type="RefSeq" id="WP_078755613.1">
    <property type="nucleotide sequence ID" value="NZ_FUWO01000005.1"/>
</dbReference>
<dbReference type="GO" id="GO:0005829">
    <property type="term" value="C:cytosol"/>
    <property type="evidence" value="ECO:0007669"/>
    <property type="project" value="TreeGrafter"/>
</dbReference>
<feature type="domain" description="Ribosome maturation factor RimP C-terminal" evidence="5">
    <location>
        <begin position="89"/>
        <end position="157"/>
    </location>
</feature>
<keyword evidence="7" id="KW-1185">Reference proteome</keyword>
<dbReference type="Proteomes" id="UP000189941">
    <property type="component" value="Unassembled WGS sequence"/>
</dbReference>
<dbReference type="Gene3D" id="2.30.30.180">
    <property type="entry name" value="Ribosome maturation factor RimP, C-terminal domain"/>
    <property type="match status" value="1"/>
</dbReference>
<comment type="similarity">
    <text evidence="3">Belongs to the RimP family.</text>
</comment>
<dbReference type="PANTHER" id="PTHR33867">
    <property type="entry name" value="RIBOSOME MATURATION FACTOR RIMP"/>
    <property type="match status" value="1"/>
</dbReference>
<dbReference type="InterPro" id="IPR003728">
    <property type="entry name" value="Ribosome_maturation_RimP"/>
</dbReference>
<organism evidence="6 7">
    <name type="scientific">Globicatella sulfidifaciens DSM 15739</name>
    <dbReference type="NCBI Taxonomy" id="1121925"/>
    <lineage>
        <taxon>Bacteria</taxon>
        <taxon>Bacillati</taxon>
        <taxon>Bacillota</taxon>
        <taxon>Bacilli</taxon>
        <taxon>Lactobacillales</taxon>
        <taxon>Aerococcaceae</taxon>
        <taxon>Globicatella</taxon>
    </lineage>
</organism>
<dbReference type="SUPFAM" id="SSF74942">
    <property type="entry name" value="YhbC-like, C-terminal domain"/>
    <property type="match status" value="1"/>
</dbReference>
<dbReference type="InterPro" id="IPR035956">
    <property type="entry name" value="RimP_N_sf"/>
</dbReference>
<dbReference type="Pfam" id="PF02576">
    <property type="entry name" value="RimP_N"/>
    <property type="match status" value="1"/>
</dbReference>
<reference evidence="7" key="1">
    <citation type="submission" date="2017-02" db="EMBL/GenBank/DDBJ databases">
        <authorList>
            <person name="Varghese N."/>
            <person name="Submissions S."/>
        </authorList>
    </citation>
    <scope>NUCLEOTIDE SEQUENCE [LARGE SCALE GENOMIC DNA]</scope>
    <source>
        <strain evidence="7">DSM 15739</strain>
    </source>
</reference>
<sequence length="157" mass="17775">MSAIIDKVTPLVQPIIEDLGCELVDIEYVKEGRNWYLRIFADKEGRIDIEDCALISEKVGEVLDGIKPDPFPEAYFLEVSSPGAEKPLKTEEAIQAAIGEYVHFDYYVPQHGEKQHEGFLVAVEDDHYELEVRIKTATKILNIEKKAVAKARLAIQF</sequence>
<evidence type="ECO:0000259" key="5">
    <source>
        <dbReference type="Pfam" id="PF17384"/>
    </source>
</evidence>
<dbReference type="InterPro" id="IPR036847">
    <property type="entry name" value="RimP_C_sf"/>
</dbReference>
<evidence type="ECO:0000259" key="4">
    <source>
        <dbReference type="Pfam" id="PF02576"/>
    </source>
</evidence>
<dbReference type="InterPro" id="IPR028989">
    <property type="entry name" value="RimP_N"/>
</dbReference>
<proteinExistence type="inferred from homology"/>
<dbReference type="SUPFAM" id="SSF75420">
    <property type="entry name" value="YhbC-like, N-terminal domain"/>
    <property type="match status" value="1"/>
</dbReference>
<evidence type="ECO:0000256" key="2">
    <source>
        <dbReference type="ARBA" id="ARBA00022517"/>
    </source>
</evidence>
<protein>
    <recommendedName>
        <fullName evidence="3">Ribosome maturation factor RimP</fullName>
    </recommendedName>
</protein>
<dbReference type="HAMAP" id="MF_01077">
    <property type="entry name" value="RimP"/>
    <property type="match status" value="1"/>
</dbReference>
<dbReference type="Pfam" id="PF17384">
    <property type="entry name" value="DUF150_C"/>
    <property type="match status" value="1"/>
</dbReference>
<dbReference type="CDD" id="cd01734">
    <property type="entry name" value="YlxS_C"/>
    <property type="match status" value="1"/>
</dbReference>
<dbReference type="PANTHER" id="PTHR33867:SF1">
    <property type="entry name" value="RIBOSOME MATURATION FACTOR RIMP"/>
    <property type="match status" value="1"/>
</dbReference>
<dbReference type="GO" id="GO:0000028">
    <property type="term" value="P:ribosomal small subunit assembly"/>
    <property type="evidence" value="ECO:0007669"/>
    <property type="project" value="TreeGrafter"/>
</dbReference>
<evidence type="ECO:0000313" key="7">
    <source>
        <dbReference type="Proteomes" id="UP000189941"/>
    </source>
</evidence>